<dbReference type="InterPro" id="IPR024740">
    <property type="entry name" value="Hen1_N"/>
</dbReference>
<dbReference type="Proteomes" id="UP001229409">
    <property type="component" value="Unassembled WGS sequence"/>
</dbReference>
<evidence type="ECO:0000256" key="13">
    <source>
        <dbReference type="SAM" id="MobiDB-lite"/>
    </source>
</evidence>
<dbReference type="InterPro" id="IPR026610">
    <property type="entry name" value="Hen1"/>
</dbReference>
<dbReference type="InterPro" id="IPR029063">
    <property type="entry name" value="SAM-dependent_MTases_sf"/>
</dbReference>
<keyword evidence="4" id="KW-0489">Methyltransferase</keyword>
<keyword evidence="10" id="KW-0943">RNA-mediated gene silencing</keyword>
<evidence type="ECO:0000259" key="14">
    <source>
        <dbReference type="Pfam" id="PF12623"/>
    </source>
</evidence>
<evidence type="ECO:0000256" key="6">
    <source>
        <dbReference type="ARBA" id="ARBA00022691"/>
    </source>
</evidence>
<proteinExistence type="inferred from homology"/>
<dbReference type="Pfam" id="PF12623">
    <property type="entry name" value="Hen1_L"/>
    <property type="match status" value="1"/>
</dbReference>
<dbReference type="Gene3D" id="3.40.50.150">
    <property type="entry name" value="Vaccinia Virus protein VP39"/>
    <property type="match status" value="1"/>
</dbReference>
<evidence type="ECO:0000256" key="7">
    <source>
        <dbReference type="ARBA" id="ARBA00022723"/>
    </source>
</evidence>
<evidence type="ECO:0000256" key="3">
    <source>
        <dbReference type="ARBA" id="ARBA00021330"/>
    </source>
</evidence>
<reference evidence="15" key="1">
    <citation type="submission" date="2023-04" db="EMBL/GenBank/DDBJ databases">
        <title>Uncovering the Secrets of Slow-Growing Bacteria in Tropical Savanna Soil through Cultivation and Genomic Analysis.</title>
        <authorList>
            <person name="Goncalves O.S."/>
            <person name="Santana M.F."/>
        </authorList>
    </citation>
    <scope>NUCLEOTIDE SEQUENCE</scope>
    <source>
        <strain evidence="15">ANTI</strain>
    </source>
</reference>
<evidence type="ECO:0000256" key="1">
    <source>
        <dbReference type="ARBA" id="ARBA00001946"/>
    </source>
</evidence>
<evidence type="ECO:0000256" key="2">
    <source>
        <dbReference type="ARBA" id="ARBA00009026"/>
    </source>
</evidence>
<dbReference type="InterPro" id="IPR024026">
    <property type="entry name" value="3'-RNA_MeTfrase_Hen1_bac"/>
</dbReference>
<sequence length="487" mass="56627">MHITLKATGTNAGMISHLLAKNPYNTYDRTEKGARVRMVYTVFTEEEAEIVIQASPDSIDLVKNSPDSYDITQYINDREFVTSSLFCTYIRGSLGTALNGKPKEDYAGWVTHPFALELSFGPVASDLPDSVVEGLFAPLGYQVAIERGEADYSFQLKNRSTVRYVTLSGHQTVQYALRQLLLLIPVLDNYKHYYISEEEFDKLRRYGEGWLPEHPLRELIIRRTLRFTNLIEQFEQSDSAEIGTQKHIEKHTQKHTVQAQKDKHEQVQQQEQPQEEGKQQPTVRLNELRYQAIMDVIRKLPRRQKIVDFGSGEGKLSARMARMTGIEEIWAVEPSAYAQVRAMERFAKLERHTDAIIPTPMMGSLFYYDEQLRGKDVMILCEVIEHVDEHRLNRVMKTIVTEYQPGVLIVTTPNREYNEVYRMNQQELRHGDHRFEWNRREFQERCEQWIEEAPYLIALKGIGEEVEGFGQPTQMAIFTRRKEQKEA</sequence>
<keyword evidence="7" id="KW-0479">Metal-binding</keyword>
<comment type="caution">
    <text evidence="15">The sequence shown here is derived from an EMBL/GenBank/DDBJ whole genome shotgun (WGS) entry which is preliminary data.</text>
</comment>
<gene>
    <name evidence="15" type="ORF">QDS18_20675</name>
</gene>
<dbReference type="InterPro" id="IPR038546">
    <property type="entry name" value="Hen1_N_sf"/>
</dbReference>
<evidence type="ECO:0000256" key="12">
    <source>
        <dbReference type="ARBA" id="ARBA00048418"/>
    </source>
</evidence>
<protein>
    <recommendedName>
        <fullName evidence="3">Small RNA 2'-O-methyltransferase</fullName>
        <ecNumber evidence="11">2.1.1.386</ecNumber>
    </recommendedName>
</protein>
<comment type="similarity">
    <text evidence="2">Belongs to the methyltransferase superfamily. HEN1 family.</text>
</comment>
<comment type="catalytic activity">
    <reaction evidence="12">
        <text>small RNA 3'-end nucleotide + S-adenosyl-L-methionine = small RNA 3'-end 2'-O-methylnucleotide + S-adenosyl-L-homocysteine + H(+)</text>
        <dbReference type="Rhea" id="RHEA:37887"/>
        <dbReference type="Rhea" id="RHEA-COMP:10415"/>
        <dbReference type="Rhea" id="RHEA-COMP:10416"/>
        <dbReference type="ChEBI" id="CHEBI:15378"/>
        <dbReference type="ChEBI" id="CHEBI:57856"/>
        <dbReference type="ChEBI" id="CHEBI:59789"/>
        <dbReference type="ChEBI" id="CHEBI:74896"/>
        <dbReference type="ChEBI" id="CHEBI:74898"/>
        <dbReference type="EC" id="2.1.1.386"/>
    </reaction>
</comment>
<evidence type="ECO:0000256" key="4">
    <source>
        <dbReference type="ARBA" id="ARBA00022603"/>
    </source>
</evidence>
<evidence type="ECO:0000256" key="8">
    <source>
        <dbReference type="ARBA" id="ARBA00022842"/>
    </source>
</evidence>
<dbReference type="RefSeq" id="WP_279835182.1">
    <property type="nucleotide sequence ID" value="NZ_JARVWT010000010.1"/>
</dbReference>
<dbReference type="EMBL" id="JARVWT010000010">
    <property type="protein sequence ID" value="MDH2333274.1"/>
    <property type="molecule type" value="Genomic_DNA"/>
</dbReference>
<feature type="domain" description="Hen1 N-terminal" evidence="14">
    <location>
        <begin position="1"/>
        <end position="229"/>
    </location>
</feature>
<accession>A0AAP4ECS8</accession>
<dbReference type="Pfam" id="PF13489">
    <property type="entry name" value="Methyltransf_23"/>
    <property type="match status" value="1"/>
</dbReference>
<dbReference type="PANTHER" id="PTHR21404:SF3">
    <property type="entry name" value="SMALL RNA 2'-O-METHYLTRANSFERASE"/>
    <property type="match status" value="1"/>
</dbReference>
<dbReference type="GO" id="GO:0031047">
    <property type="term" value="P:regulatory ncRNA-mediated gene silencing"/>
    <property type="evidence" value="ECO:0007669"/>
    <property type="project" value="UniProtKB-KW"/>
</dbReference>
<evidence type="ECO:0000256" key="9">
    <source>
        <dbReference type="ARBA" id="ARBA00022884"/>
    </source>
</evidence>
<dbReference type="SUPFAM" id="SSF53335">
    <property type="entry name" value="S-adenosyl-L-methionine-dependent methyltransferases"/>
    <property type="match status" value="1"/>
</dbReference>
<keyword evidence="5" id="KW-0808">Transferase</keyword>
<dbReference type="GO" id="GO:0001510">
    <property type="term" value="P:RNA methylation"/>
    <property type="evidence" value="ECO:0007669"/>
    <property type="project" value="InterPro"/>
</dbReference>
<keyword evidence="8" id="KW-0460">Magnesium</keyword>
<dbReference type="PANTHER" id="PTHR21404">
    <property type="entry name" value="HEN1"/>
    <property type="match status" value="1"/>
</dbReference>
<evidence type="ECO:0000256" key="10">
    <source>
        <dbReference type="ARBA" id="ARBA00023158"/>
    </source>
</evidence>
<evidence type="ECO:0000256" key="5">
    <source>
        <dbReference type="ARBA" id="ARBA00022679"/>
    </source>
</evidence>
<keyword evidence="6" id="KW-0949">S-adenosyl-L-methionine</keyword>
<feature type="region of interest" description="Disordered" evidence="13">
    <location>
        <begin position="248"/>
        <end position="283"/>
    </location>
</feature>
<evidence type="ECO:0000313" key="15">
    <source>
        <dbReference type="EMBL" id="MDH2333274.1"/>
    </source>
</evidence>
<name>A0AAP4ECS8_PAEPO</name>
<comment type="cofactor">
    <cofactor evidence="1">
        <name>Mg(2+)</name>
        <dbReference type="ChEBI" id="CHEBI:18420"/>
    </cofactor>
</comment>
<dbReference type="GO" id="GO:0003723">
    <property type="term" value="F:RNA binding"/>
    <property type="evidence" value="ECO:0007669"/>
    <property type="project" value="UniProtKB-KW"/>
</dbReference>
<dbReference type="GO" id="GO:0046872">
    <property type="term" value="F:metal ion binding"/>
    <property type="evidence" value="ECO:0007669"/>
    <property type="project" value="UniProtKB-KW"/>
</dbReference>
<evidence type="ECO:0000313" key="16">
    <source>
        <dbReference type="Proteomes" id="UP001229409"/>
    </source>
</evidence>
<dbReference type="EC" id="2.1.1.386" evidence="11"/>
<dbReference type="GO" id="GO:0090486">
    <property type="term" value="F:small RNA 2'-O-methyltransferase activity"/>
    <property type="evidence" value="ECO:0007669"/>
    <property type="project" value="UniProtKB-EC"/>
</dbReference>
<dbReference type="Gene3D" id="3.30.1610.20">
    <property type="entry name" value="Hen1, N-terminal domain"/>
    <property type="match status" value="1"/>
</dbReference>
<keyword evidence="9" id="KW-0694">RNA-binding</keyword>
<evidence type="ECO:0000256" key="11">
    <source>
        <dbReference type="ARBA" id="ARBA00035025"/>
    </source>
</evidence>
<organism evidence="15 16">
    <name type="scientific">Paenibacillus polymyxa</name>
    <name type="common">Bacillus polymyxa</name>
    <dbReference type="NCBI Taxonomy" id="1406"/>
    <lineage>
        <taxon>Bacteria</taxon>
        <taxon>Bacillati</taxon>
        <taxon>Bacillota</taxon>
        <taxon>Bacilli</taxon>
        <taxon>Bacillales</taxon>
        <taxon>Paenibacillaceae</taxon>
        <taxon>Paenibacillus</taxon>
    </lineage>
</organism>
<dbReference type="AlphaFoldDB" id="A0AAP4ECS8"/>
<dbReference type="NCBIfam" id="TIGR04074">
    <property type="entry name" value="bacter_Hen1"/>
    <property type="match status" value="1"/>
</dbReference>